<feature type="region of interest" description="Disordered" evidence="8">
    <location>
        <begin position="68"/>
        <end position="104"/>
    </location>
</feature>
<protein>
    <submittedName>
        <fullName evidence="9">Breast carcinoma amplified sequence 2-domain-containing protein</fullName>
    </submittedName>
</protein>
<comment type="similarity">
    <text evidence="2">Belongs to the SPF27 family.</text>
</comment>
<keyword evidence="3" id="KW-0507">mRNA processing</keyword>
<dbReference type="Proteomes" id="UP000241462">
    <property type="component" value="Unassembled WGS sequence"/>
</dbReference>
<evidence type="ECO:0000256" key="1">
    <source>
        <dbReference type="ARBA" id="ARBA00004123"/>
    </source>
</evidence>
<sequence length="242" mass="27217">MPSIMTVHDSLPYIDAEPTPAERAAAEALIAMERSSHRDDAHHALLPPPVQPAYTPLMASEMDRLAASQPALPPPTTNNTPYYHQQYQQQQQQQQSQQPPISQPQPLRAIDLSRYEAPALDPHNFPSNLSRDDLEPALSQAYTAMSYLTSRRQHLALLDTHGKNAWLVGNWQLESELKAVERQLAATRREIDLLTIQRQRMQNEVAAEVRGLDETWRRGVGRVLEAEVAAEGVRRERAGRTG</sequence>
<dbReference type="AlphaFoldDB" id="A0A2T2ZRQ8"/>
<evidence type="ECO:0000256" key="3">
    <source>
        <dbReference type="ARBA" id="ARBA00022664"/>
    </source>
</evidence>
<comment type="subcellular location">
    <subcellularLocation>
        <location evidence="1">Nucleus</location>
    </subcellularLocation>
</comment>
<feature type="compositionally biased region" description="Low complexity" evidence="8">
    <location>
        <begin position="77"/>
        <end position="104"/>
    </location>
</feature>
<evidence type="ECO:0000313" key="9">
    <source>
        <dbReference type="EMBL" id="PSR73894.1"/>
    </source>
</evidence>
<evidence type="ECO:0000313" key="10">
    <source>
        <dbReference type="Proteomes" id="UP000241462"/>
    </source>
</evidence>
<dbReference type="GO" id="GO:0006397">
    <property type="term" value="P:mRNA processing"/>
    <property type="evidence" value="ECO:0007669"/>
    <property type="project" value="UniProtKB-KW"/>
</dbReference>
<keyword evidence="7" id="KW-0175">Coiled coil</keyword>
<keyword evidence="10" id="KW-1185">Reference proteome</keyword>
<evidence type="ECO:0000256" key="7">
    <source>
        <dbReference type="SAM" id="Coils"/>
    </source>
</evidence>
<evidence type="ECO:0000256" key="4">
    <source>
        <dbReference type="ARBA" id="ARBA00022728"/>
    </source>
</evidence>
<dbReference type="STRING" id="2025994.A0A2T2ZRQ8"/>
<evidence type="ECO:0000256" key="2">
    <source>
        <dbReference type="ARBA" id="ARBA00010788"/>
    </source>
</evidence>
<reference evidence="9 10" key="1">
    <citation type="journal article" date="2018" name="Mycol. Prog.">
        <title>Coniella lustricola, a new species from submerged detritus.</title>
        <authorList>
            <person name="Raudabaugh D.B."/>
            <person name="Iturriaga T."/>
            <person name="Carver A."/>
            <person name="Mondo S."/>
            <person name="Pangilinan J."/>
            <person name="Lipzen A."/>
            <person name="He G."/>
            <person name="Amirebrahimi M."/>
            <person name="Grigoriev I.V."/>
            <person name="Miller A.N."/>
        </authorList>
    </citation>
    <scope>NUCLEOTIDE SEQUENCE [LARGE SCALE GENOMIC DNA]</scope>
    <source>
        <strain evidence="9 10">B22-T-1</strain>
    </source>
</reference>
<dbReference type="GO" id="GO:0000974">
    <property type="term" value="C:Prp19 complex"/>
    <property type="evidence" value="ECO:0007669"/>
    <property type="project" value="TreeGrafter"/>
</dbReference>
<dbReference type="GO" id="GO:0008380">
    <property type="term" value="P:RNA splicing"/>
    <property type="evidence" value="ECO:0007669"/>
    <property type="project" value="UniProtKB-KW"/>
</dbReference>
<gene>
    <name evidence="9" type="ORF">BD289DRAFT_233983</name>
</gene>
<dbReference type="PANTHER" id="PTHR13296:SF0">
    <property type="entry name" value="PRE-MRNA-SPLICING FACTOR SPF27"/>
    <property type="match status" value="1"/>
</dbReference>
<dbReference type="OrthoDB" id="205794at2759"/>
<dbReference type="Pfam" id="PF05700">
    <property type="entry name" value="BCAS2"/>
    <property type="match status" value="2"/>
</dbReference>
<proteinExistence type="inferred from homology"/>
<accession>A0A2T2ZRQ8</accession>
<keyword evidence="4" id="KW-0747">Spliceosome</keyword>
<dbReference type="InParanoid" id="A0A2T2ZRQ8"/>
<evidence type="ECO:0000256" key="5">
    <source>
        <dbReference type="ARBA" id="ARBA00023187"/>
    </source>
</evidence>
<dbReference type="PANTHER" id="PTHR13296">
    <property type="entry name" value="BCAS2 PROTEIN"/>
    <property type="match status" value="1"/>
</dbReference>
<keyword evidence="6" id="KW-0539">Nucleus</keyword>
<dbReference type="InterPro" id="IPR008409">
    <property type="entry name" value="SPF27"/>
</dbReference>
<dbReference type="GO" id="GO:0071013">
    <property type="term" value="C:catalytic step 2 spliceosome"/>
    <property type="evidence" value="ECO:0007669"/>
    <property type="project" value="TreeGrafter"/>
</dbReference>
<feature type="coiled-coil region" evidence="7">
    <location>
        <begin position="170"/>
        <end position="204"/>
    </location>
</feature>
<organism evidence="9 10">
    <name type="scientific">Coniella lustricola</name>
    <dbReference type="NCBI Taxonomy" id="2025994"/>
    <lineage>
        <taxon>Eukaryota</taxon>
        <taxon>Fungi</taxon>
        <taxon>Dikarya</taxon>
        <taxon>Ascomycota</taxon>
        <taxon>Pezizomycotina</taxon>
        <taxon>Sordariomycetes</taxon>
        <taxon>Sordariomycetidae</taxon>
        <taxon>Diaporthales</taxon>
        <taxon>Schizoparmaceae</taxon>
        <taxon>Coniella</taxon>
    </lineage>
</organism>
<evidence type="ECO:0000256" key="8">
    <source>
        <dbReference type="SAM" id="MobiDB-lite"/>
    </source>
</evidence>
<keyword evidence="5" id="KW-0508">mRNA splicing</keyword>
<name>A0A2T2ZRQ8_9PEZI</name>
<dbReference type="EMBL" id="KZ678942">
    <property type="protein sequence ID" value="PSR73894.1"/>
    <property type="molecule type" value="Genomic_DNA"/>
</dbReference>
<evidence type="ECO:0000256" key="6">
    <source>
        <dbReference type="ARBA" id="ARBA00023242"/>
    </source>
</evidence>
<dbReference type="GO" id="GO:0071011">
    <property type="term" value="C:precatalytic spliceosome"/>
    <property type="evidence" value="ECO:0007669"/>
    <property type="project" value="TreeGrafter"/>
</dbReference>